<dbReference type="EMBL" id="CAJPIZ010000860">
    <property type="protein sequence ID" value="CAG2102413.1"/>
    <property type="molecule type" value="Genomic_DNA"/>
</dbReference>
<organism evidence="1">
    <name type="scientific">Medioppia subpectinata</name>
    <dbReference type="NCBI Taxonomy" id="1979941"/>
    <lineage>
        <taxon>Eukaryota</taxon>
        <taxon>Metazoa</taxon>
        <taxon>Ecdysozoa</taxon>
        <taxon>Arthropoda</taxon>
        <taxon>Chelicerata</taxon>
        <taxon>Arachnida</taxon>
        <taxon>Acari</taxon>
        <taxon>Acariformes</taxon>
        <taxon>Sarcoptiformes</taxon>
        <taxon>Oribatida</taxon>
        <taxon>Brachypylina</taxon>
        <taxon>Oppioidea</taxon>
        <taxon>Oppiidae</taxon>
        <taxon>Medioppia</taxon>
    </lineage>
</organism>
<reference evidence="1" key="1">
    <citation type="submission" date="2020-11" db="EMBL/GenBank/DDBJ databases">
        <authorList>
            <person name="Tran Van P."/>
        </authorList>
    </citation>
    <scope>NUCLEOTIDE SEQUENCE</scope>
</reference>
<evidence type="ECO:0000313" key="1">
    <source>
        <dbReference type="EMBL" id="CAD7621983.1"/>
    </source>
</evidence>
<proteinExistence type="predicted"/>
<sequence>MAMIRVNTLLNYTEHNMKRYEAANITTVNITYDLATLINICAKKSAIYKLVISYMKKITLHICVLS</sequence>
<name>A0A7R9KFH0_9ACAR</name>
<keyword evidence="2" id="KW-1185">Reference proteome</keyword>
<evidence type="ECO:0000313" key="2">
    <source>
        <dbReference type="Proteomes" id="UP000759131"/>
    </source>
</evidence>
<accession>A0A7R9KFH0</accession>
<protein>
    <submittedName>
        <fullName evidence="1">Uncharacterized protein</fullName>
    </submittedName>
</protein>
<dbReference type="AlphaFoldDB" id="A0A7R9KFH0"/>
<dbReference type="EMBL" id="OC855435">
    <property type="protein sequence ID" value="CAD7621983.1"/>
    <property type="molecule type" value="Genomic_DNA"/>
</dbReference>
<dbReference type="Proteomes" id="UP000759131">
    <property type="component" value="Unassembled WGS sequence"/>
</dbReference>
<gene>
    <name evidence="1" type="ORF">OSB1V03_LOCUS2452</name>
</gene>